<dbReference type="Gene3D" id="3.10.10.10">
    <property type="entry name" value="HIV Type 1 Reverse Transcriptase, subunit A, domain 1"/>
    <property type="match status" value="1"/>
</dbReference>
<dbReference type="SUPFAM" id="SSF53098">
    <property type="entry name" value="Ribonuclease H-like"/>
    <property type="match status" value="1"/>
</dbReference>
<keyword evidence="3" id="KW-0548">Nucleotidyltransferase</keyword>
<dbReference type="CDD" id="cd09274">
    <property type="entry name" value="RNase_HI_RT_Ty3"/>
    <property type="match status" value="1"/>
</dbReference>
<dbReference type="GO" id="GO:0004190">
    <property type="term" value="F:aspartic-type endopeptidase activity"/>
    <property type="evidence" value="ECO:0007669"/>
    <property type="project" value="InterPro"/>
</dbReference>
<keyword evidence="11" id="KW-0511">Multifunctional enzyme</keyword>
<evidence type="ECO:0000256" key="1">
    <source>
        <dbReference type="ARBA" id="ARBA00012493"/>
    </source>
</evidence>
<keyword evidence="13" id="KW-0812">Transmembrane</keyword>
<evidence type="ECO:0000313" key="17">
    <source>
        <dbReference type="WBParaSite" id="PDA_v2.g15841.t1"/>
    </source>
</evidence>
<dbReference type="InterPro" id="IPR001584">
    <property type="entry name" value="Integrase_cat-core"/>
</dbReference>
<evidence type="ECO:0000313" key="16">
    <source>
        <dbReference type="Proteomes" id="UP000887578"/>
    </source>
</evidence>
<dbReference type="InterPro" id="IPR034122">
    <property type="entry name" value="Retropepsin-like_bacterial"/>
</dbReference>
<evidence type="ECO:0000256" key="6">
    <source>
        <dbReference type="ARBA" id="ARBA00022801"/>
    </source>
</evidence>
<dbReference type="GO" id="GO:0006508">
    <property type="term" value="P:proteolysis"/>
    <property type="evidence" value="ECO:0007669"/>
    <property type="project" value="InterPro"/>
</dbReference>
<keyword evidence="9" id="KW-0229">DNA integration</keyword>
<keyword evidence="10" id="KW-0695">RNA-directed DNA polymerase</keyword>
<evidence type="ECO:0000256" key="2">
    <source>
        <dbReference type="ARBA" id="ARBA00022679"/>
    </source>
</evidence>
<evidence type="ECO:0000256" key="11">
    <source>
        <dbReference type="ARBA" id="ARBA00023268"/>
    </source>
</evidence>
<evidence type="ECO:0000256" key="7">
    <source>
        <dbReference type="ARBA" id="ARBA00022842"/>
    </source>
</evidence>
<dbReference type="WBParaSite" id="PDA_v2.g15841.t1">
    <property type="protein sequence ID" value="PDA_v2.g15841.t1"/>
    <property type="gene ID" value="PDA_v2.g15841"/>
</dbReference>
<keyword evidence="13" id="KW-0472">Membrane</keyword>
<keyword evidence="8" id="KW-0694">RNA-binding</keyword>
<dbReference type="FunFam" id="3.30.70.270:FF:000020">
    <property type="entry name" value="Transposon Tf2-6 polyprotein-like Protein"/>
    <property type="match status" value="1"/>
</dbReference>
<dbReference type="InterPro" id="IPR012337">
    <property type="entry name" value="RNaseH-like_sf"/>
</dbReference>
<feature type="domain" description="Integrase catalytic" evidence="15">
    <location>
        <begin position="1533"/>
        <end position="1704"/>
    </location>
</feature>
<dbReference type="GO" id="GO:0042575">
    <property type="term" value="C:DNA polymerase complex"/>
    <property type="evidence" value="ECO:0007669"/>
    <property type="project" value="UniProtKB-ARBA"/>
</dbReference>
<dbReference type="Gene3D" id="3.30.70.270">
    <property type="match status" value="2"/>
</dbReference>
<keyword evidence="2" id="KW-0808">Transferase</keyword>
<proteinExistence type="predicted"/>
<keyword evidence="4" id="KW-0540">Nuclease</keyword>
<dbReference type="Pfam" id="PF00665">
    <property type="entry name" value="rve"/>
    <property type="match status" value="1"/>
</dbReference>
<dbReference type="Pfam" id="PF17921">
    <property type="entry name" value="Integrase_H2C2"/>
    <property type="match status" value="1"/>
</dbReference>
<dbReference type="PANTHER" id="PTHR37984:SF5">
    <property type="entry name" value="PROTEIN NYNRIN-LIKE"/>
    <property type="match status" value="1"/>
</dbReference>
<dbReference type="InterPro" id="IPR041577">
    <property type="entry name" value="RT_RNaseH_2"/>
</dbReference>
<dbReference type="InterPro" id="IPR041588">
    <property type="entry name" value="Integrase_H2C2"/>
</dbReference>
<reference evidence="17" key="1">
    <citation type="submission" date="2022-11" db="UniProtKB">
        <authorList>
            <consortium name="WormBaseParasite"/>
        </authorList>
    </citation>
    <scope>IDENTIFICATION</scope>
</reference>
<dbReference type="Gene3D" id="1.20.5.1890">
    <property type="match status" value="1"/>
</dbReference>
<evidence type="ECO:0000256" key="12">
    <source>
        <dbReference type="SAM" id="MobiDB-lite"/>
    </source>
</evidence>
<dbReference type="GO" id="GO:0003964">
    <property type="term" value="F:RNA-directed DNA polymerase activity"/>
    <property type="evidence" value="ECO:0007669"/>
    <property type="project" value="UniProtKB-KW"/>
</dbReference>
<dbReference type="SUPFAM" id="SSF161008">
    <property type="entry name" value="Viral glycoprotein ectodomain-like"/>
    <property type="match status" value="1"/>
</dbReference>
<feature type="compositionally biased region" description="Basic and acidic residues" evidence="12">
    <location>
        <begin position="250"/>
        <end position="270"/>
    </location>
</feature>
<evidence type="ECO:0000256" key="4">
    <source>
        <dbReference type="ARBA" id="ARBA00022722"/>
    </source>
</evidence>
<dbReference type="EC" id="2.7.7.49" evidence="1"/>
<feature type="compositionally biased region" description="Basic and acidic residues" evidence="12">
    <location>
        <begin position="1837"/>
        <end position="1850"/>
    </location>
</feature>
<feature type="domain" description="Reverse transcriptase" evidence="14">
    <location>
        <begin position="983"/>
        <end position="1162"/>
    </location>
</feature>
<evidence type="ECO:0000256" key="3">
    <source>
        <dbReference type="ARBA" id="ARBA00022695"/>
    </source>
</evidence>
<feature type="region of interest" description="Disordered" evidence="12">
    <location>
        <begin position="1830"/>
        <end position="1868"/>
    </location>
</feature>
<keyword evidence="7" id="KW-0460">Magnesium</keyword>
<dbReference type="Gene3D" id="2.40.70.10">
    <property type="entry name" value="Acid Proteases"/>
    <property type="match status" value="1"/>
</dbReference>
<keyword evidence="16" id="KW-1185">Reference proteome</keyword>
<keyword evidence="13" id="KW-1133">Transmembrane helix</keyword>
<dbReference type="GO" id="GO:0015074">
    <property type="term" value="P:DNA integration"/>
    <property type="evidence" value="ECO:0007669"/>
    <property type="project" value="UniProtKB-KW"/>
</dbReference>
<feature type="compositionally biased region" description="Low complexity" evidence="12">
    <location>
        <begin position="132"/>
        <end position="154"/>
    </location>
</feature>
<dbReference type="Pfam" id="PF17919">
    <property type="entry name" value="RT_RNaseH_2"/>
    <property type="match status" value="1"/>
</dbReference>
<feature type="compositionally biased region" description="Basic and acidic residues" evidence="12">
    <location>
        <begin position="282"/>
        <end position="292"/>
    </location>
</feature>
<keyword evidence="5" id="KW-0255">Endonuclease</keyword>
<dbReference type="SUPFAM" id="SSF50630">
    <property type="entry name" value="Acid proteases"/>
    <property type="match status" value="1"/>
</dbReference>
<organism evidence="16 17">
    <name type="scientific">Panagrolaimus davidi</name>
    <dbReference type="NCBI Taxonomy" id="227884"/>
    <lineage>
        <taxon>Eukaryota</taxon>
        <taxon>Metazoa</taxon>
        <taxon>Ecdysozoa</taxon>
        <taxon>Nematoda</taxon>
        <taxon>Chromadorea</taxon>
        <taxon>Rhabditida</taxon>
        <taxon>Tylenchina</taxon>
        <taxon>Panagrolaimomorpha</taxon>
        <taxon>Panagrolaimoidea</taxon>
        <taxon>Panagrolaimidae</taxon>
        <taxon>Panagrolaimus</taxon>
    </lineage>
</organism>
<dbReference type="Pfam" id="PF24664">
    <property type="entry name" value="Monjiviricetes_fusion"/>
    <property type="match status" value="1"/>
</dbReference>
<dbReference type="InterPro" id="IPR000477">
    <property type="entry name" value="RT_dom"/>
</dbReference>
<evidence type="ECO:0000259" key="14">
    <source>
        <dbReference type="PROSITE" id="PS50878"/>
    </source>
</evidence>
<dbReference type="InterPro" id="IPR001969">
    <property type="entry name" value="Aspartic_peptidase_AS"/>
</dbReference>
<keyword evidence="6" id="KW-0378">Hydrolase</keyword>
<feature type="compositionally biased region" description="Basic and acidic residues" evidence="12">
    <location>
        <begin position="17"/>
        <end position="35"/>
    </location>
</feature>
<evidence type="ECO:0000256" key="13">
    <source>
        <dbReference type="SAM" id="Phobius"/>
    </source>
</evidence>
<dbReference type="PANTHER" id="PTHR37984">
    <property type="entry name" value="PROTEIN CBG26694"/>
    <property type="match status" value="1"/>
</dbReference>
<dbReference type="Pfam" id="PF13975">
    <property type="entry name" value="gag-asp_proteas"/>
    <property type="match status" value="1"/>
</dbReference>
<dbReference type="InterPro" id="IPR021109">
    <property type="entry name" value="Peptidase_aspartic_dom_sf"/>
</dbReference>
<feature type="region of interest" description="Disordered" evidence="12">
    <location>
        <begin position="17"/>
        <end position="292"/>
    </location>
</feature>
<evidence type="ECO:0000256" key="10">
    <source>
        <dbReference type="ARBA" id="ARBA00022918"/>
    </source>
</evidence>
<name>A0A914PCE1_9BILA</name>
<dbReference type="CDD" id="cd01647">
    <property type="entry name" value="RT_LTR"/>
    <property type="match status" value="1"/>
</dbReference>
<evidence type="ECO:0000259" key="15">
    <source>
        <dbReference type="PROSITE" id="PS50994"/>
    </source>
</evidence>
<dbReference type="GO" id="GO:0003723">
    <property type="term" value="F:RNA binding"/>
    <property type="evidence" value="ECO:0007669"/>
    <property type="project" value="UniProtKB-KW"/>
</dbReference>
<feature type="compositionally biased region" description="Polar residues" evidence="12">
    <location>
        <begin position="47"/>
        <end position="61"/>
    </location>
</feature>
<dbReference type="CDD" id="cd05483">
    <property type="entry name" value="retropepsin_like_bacteria"/>
    <property type="match status" value="1"/>
</dbReference>
<dbReference type="FunFam" id="3.30.420.10:FF:000032">
    <property type="entry name" value="Retrovirus-related Pol polyprotein from transposon 297-like Protein"/>
    <property type="match status" value="1"/>
</dbReference>
<dbReference type="InterPro" id="IPR036397">
    <property type="entry name" value="RNaseH_sf"/>
</dbReference>
<feature type="compositionally biased region" description="Low complexity" evidence="12">
    <location>
        <begin position="62"/>
        <end position="125"/>
    </location>
</feature>
<dbReference type="PROSITE" id="PS50878">
    <property type="entry name" value="RT_POL"/>
    <property type="match status" value="1"/>
</dbReference>
<dbReference type="SUPFAM" id="SSF56672">
    <property type="entry name" value="DNA/RNA polymerases"/>
    <property type="match status" value="1"/>
</dbReference>
<dbReference type="PROSITE" id="PS00141">
    <property type="entry name" value="ASP_PROTEASE"/>
    <property type="match status" value="1"/>
</dbReference>
<accession>A0A914PCE1</accession>
<sequence>MKNEAIIKFNSEKSPKSLKLKVNESTKKQKREALRHASKSAPLKSATKLNNNGTAIQQTENTTSSTTSTTSTPKPSTSSTTTTTPKPTTSSTSATTTKPKRSSSTTTTTTTTSTATTTTTSVTPKPTEKSSKATSTSTSTTTTVPTSTAGTTVPQHSNSTKPLKIATKIKINNSKNKEEENYSGYDTDEGEAETEKSMKKVKQNMEELKHALKITDPKERDRRFRNDEEEAKNEDDNEEKISELTTLKSATKEITESKVNKEQQQDKTEVAESPNNNLQTSKPDRQNELERPQFKMKNVDDIINTRLNFLEEQTTINNNKNFGTIWSQVCALHNKQIEMVKTLISLDPTAGSRIYLGRHDITATHAGQVLEIKQCAPVIPSEIFWKKEIGGKCFKEIPIIFNNKTFYIKDGSIDLISWSETVDCKDRSTSVYKENGKWISNGGKAHVLEMPHDSQWHADNHPIQFDAPSPYQDDNAEIATEQEMLWKYSKKINNMVLNLPEDRQKNVLENINLQWMADVAKKGADKISDMAADIPSPFSWWSNIKEIIADLKIILIIIFSTVGFAVLIFYLYPWLIPLFNRCRKIRSRRLRNARRRNSTGAPINLVELEKFPVNRDGNTTFPLIREGNSTFSYLPPIYHININDGTLPHIQLKINGELFNGIIDSGSAITVISNEVAERVCKYIYPTETNGRATNGTTVIFRGQTIIELQISSTKITTTAAVAEHGHCPVDIIVGYDVFRKLDAHVNFKTKSIKLGGETIPIYNMTENDQEQQIKRNKVILPEKTSIEKGDNFLFGYATTPMDEDTTWLTTQTPNFKVKHLAVGATVCTGGKCQKVPLRIYNNTNTTITLNPGTIVAEMELIEDKRKSINLLVEDQEYLPKEADISADLPLLPDPTVDTETFLMKNLKLEDSILSPRGKQTLKEIIIQHQNAFVGPDGQIGCYRGPIKHSITLINSDRFINERPRRVPPALQEIVQEQIKDMLKQKIIRPSTSPFCSPIVMVRKADKKSYRMAIDYRRINSETKKQANYLPLIADILDKVSGKTYYSNFDMQSGFMQILMEEADIPKTAFAVNADVYEFLRMPFGLTGAPFSFQSVMNRIKNEVKASIYCYLDDVVVVSETEEAHLVDIKEFLKVMEENGLKLRLDKCNFGKAQLKHLGFLISRDGIRPDPANVEKVKNFERPTTLTQLKSFNGAVSYFRRFIENFAKIMAPLHELTTHGEDVKKNWKEEHETAFKTVIDKLVNAPILAPPKFGRSFEIETDASKEAAGAVLYQRDDEGRLHPISYFSRKMNKTERKYSSIELEALAIVAALKEFRPYIEASGTTIVRTDSSACCSLMKNKNLQGRLAKFQLAIMAYDIKFEHRAGRLNKFPDYLSRYPVNAITLRSGKTLASSTPLKEVIEHQKKEYSDIIKAIKFNQYPEKEEEKKALELKMVNLVMKNSALYYFNEEESEDIRLLIPYSLRERIINEFHADAIQGGHLGQLKTLEKMRKRVYWPFMVTDIKETIRGCKVCQTSKVYAGDRIPEPLTPIQPPEYPFDRIHVDILGPVIKSTENFKYILVIVDAFSKYLIAVPMLNQTARTVAQHFIDHVLTKHGAVNKVTTDNGKQFVCTIFKELAEIYGFTHRTTTPYHQSSNGQVEKQNLTIANMLRGTLASGGEEWPELLQMVLFAFNTSVQTSIKQSPFFVLHGRDPRLPSDVTLQLPKKTVYADVSTFTQDLLINIQTAWRIVKENIGQSQEEYASQVDTSRKAVEGKYTIGQLVLHKVHVTKHKFAAKFKGPYRIIFMQRPNVILRELAPEAVPFKTHMNMIKPFYDPYVLPLRSMLNIEPENEASTDLDDKSNAEPVEKPAAEFIAESDAESDADANNA</sequence>
<evidence type="ECO:0000256" key="8">
    <source>
        <dbReference type="ARBA" id="ARBA00022884"/>
    </source>
</evidence>
<feature type="compositionally biased region" description="Acidic residues" evidence="12">
    <location>
        <begin position="227"/>
        <end position="238"/>
    </location>
</feature>
<dbReference type="Gene3D" id="1.10.340.70">
    <property type="match status" value="1"/>
</dbReference>
<dbReference type="GO" id="GO:0004519">
    <property type="term" value="F:endonuclease activity"/>
    <property type="evidence" value="ECO:0007669"/>
    <property type="project" value="UniProtKB-KW"/>
</dbReference>
<feature type="transmembrane region" description="Helical" evidence="13">
    <location>
        <begin position="553"/>
        <end position="575"/>
    </location>
</feature>
<dbReference type="Proteomes" id="UP000887578">
    <property type="component" value="Unplaced"/>
</dbReference>
<protein>
    <recommendedName>
        <fullName evidence="1">RNA-directed DNA polymerase</fullName>
        <ecNumber evidence="1">2.7.7.49</ecNumber>
    </recommendedName>
</protein>
<feature type="compositionally biased region" description="Acidic residues" evidence="12">
    <location>
        <begin position="1855"/>
        <end position="1868"/>
    </location>
</feature>
<dbReference type="InterPro" id="IPR043128">
    <property type="entry name" value="Rev_trsase/Diguanyl_cyclase"/>
</dbReference>
<dbReference type="InterPro" id="IPR043502">
    <property type="entry name" value="DNA/RNA_pol_sf"/>
</dbReference>
<dbReference type="PROSITE" id="PS50994">
    <property type="entry name" value="INTEGRASE"/>
    <property type="match status" value="1"/>
</dbReference>
<dbReference type="Gene3D" id="3.30.420.10">
    <property type="entry name" value="Ribonuclease H-like superfamily/Ribonuclease H"/>
    <property type="match status" value="1"/>
</dbReference>
<dbReference type="InterPro" id="IPR050951">
    <property type="entry name" value="Retrovirus_Pol_polyprotein"/>
</dbReference>
<feature type="compositionally biased region" description="Basic and acidic residues" evidence="12">
    <location>
        <begin position="193"/>
        <end position="226"/>
    </location>
</feature>
<dbReference type="FunFam" id="1.10.340.70:FF:000001">
    <property type="entry name" value="Retrovirus-related Pol polyprotein from transposon gypsy-like Protein"/>
    <property type="match status" value="1"/>
</dbReference>
<evidence type="ECO:0000256" key="9">
    <source>
        <dbReference type="ARBA" id="ARBA00022908"/>
    </source>
</evidence>
<evidence type="ECO:0000256" key="5">
    <source>
        <dbReference type="ARBA" id="ARBA00022759"/>
    </source>
</evidence>
<dbReference type="Pfam" id="PF00078">
    <property type="entry name" value="RVT_1"/>
    <property type="match status" value="1"/>
</dbReference>